<evidence type="ECO:0000313" key="1">
    <source>
        <dbReference type="EMBL" id="KAK2145042.1"/>
    </source>
</evidence>
<protein>
    <submittedName>
        <fullName evidence="1">Uncharacterized protein</fullName>
    </submittedName>
</protein>
<dbReference type="PANTHER" id="PTHR10704">
    <property type="entry name" value="CARBOHYDRATE SULFOTRANSFERASE"/>
    <property type="match status" value="1"/>
</dbReference>
<dbReference type="GO" id="GO:0006044">
    <property type="term" value="P:N-acetylglucosamine metabolic process"/>
    <property type="evidence" value="ECO:0007669"/>
    <property type="project" value="TreeGrafter"/>
</dbReference>
<evidence type="ECO:0000313" key="2">
    <source>
        <dbReference type="Proteomes" id="UP001208570"/>
    </source>
</evidence>
<proteinExistence type="predicted"/>
<dbReference type="GO" id="GO:0006790">
    <property type="term" value="P:sulfur compound metabolic process"/>
    <property type="evidence" value="ECO:0007669"/>
    <property type="project" value="TreeGrafter"/>
</dbReference>
<reference evidence="1" key="1">
    <citation type="journal article" date="2023" name="Mol. Biol. Evol.">
        <title>Third-Generation Sequencing Reveals the Adaptive Role of the Epigenome in Three Deep-Sea Polychaetes.</title>
        <authorList>
            <person name="Perez M."/>
            <person name="Aroh O."/>
            <person name="Sun Y."/>
            <person name="Lan Y."/>
            <person name="Juniper S.K."/>
            <person name="Young C.R."/>
            <person name="Angers B."/>
            <person name="Qian P.Y."/>
        </authorList>
    </citation>
    <scope>NUCLEOTIDE SEQUENCE</scope>
    <source>
        <strain evidence="1">P08H-3</strain>
    </source>
</reference>
<dbReference type="InterPro" id="IPR027417">
    <property type="entry name" value="P-loop_NTPase"/>
</dbReference>
<dbReference type="EMBL" id="JAODUP010000707">
    <property type="protein sequence ID" value="KAK2145042.1"/>
    <property type="molecule type" value="Genomic_DNA"/>
</dbReference>
<dbReference type="Proteomes" id="UP001208570">
    <property type="component" value="Unassembled WGS sequence"/>
</dbReference>
<dbReference type="SUPFAM" id="SSF52540">
    <property type="entry name" value="P-loop containing nucleoside triphosphate hydrolases"/>
    <property type="match status" value="1"/>
</dbReference>
<sequence length="227" mass="26885">MNNCTVFHRVEKWGHTNCHQAIRKSCPPRFGSNTDLQDKCHRYLWIERFTQPSGSEITTPAGDPLFREYLSCMETFREKIDICRNKLTDICEDSPIRSIKTVRATMAARSLYTRGDLVREAKLFCRNVAGDIVRRRKLEARYPGSIKEVLYDRFVEDPFRHTEDLYEFINAGLTDSVRRWLKRNTKDSRKSTTIAHKWRRELAPWKANRISDACRNVFQLIDYDWRS</sequence>
<accession>A0AAD9MTB8</accession>
<gene>
    <name evidence="1" type="ORF">LSH36_707g01123</name>
</gene>
<name>A0AAD9MTB8_9ANNE</name>
<dbReference type="Gene3D" id="3.40.50.300">
    <property type="entry name" value="P-loop containing nucleotide triphosphate hydrolases"/>
    <property type="match status" value="1"/>
</dbReference>
<organism evidence="1 2">
    <name type="scientific">Paralvinella palmiformis</name>
    <dbReference type="NCBI Taxonomy" id="53620"/>
    <lineage>
        <taxon>Eukaryota</taxon>
        <taxon>Metazoa</taxon>
        <taxon>Spiralia</taxon>
        <taxon>Lophotrochozoa</taxon>
        <taxon>Annelida</taxon>
        <taxon>Polychaeta</taxon>
        <taxon>Sedentaria</taxon>
        <taxon>Canalipalpata</taxon>
        <taxon>Terebellida</taxon>
        <taxon>Terebelliformia</taxon>
        <taxon>Alvinellidae</taxon>
        <taxon>Paralvinella</taxon>
    </lineage>
</organism>
<keyword evidence="2" id="KW-1185">Reference proteome</keyword>
<dbReference type="PANTHER" id="PTHR10704:SF44">
    <property type="entry name" value="LD35051P-RELATED"/>
    <property type="match status" value="1"/>
</dbReference>
<dbReference type="AlphaFoldDB" id="A0AAD9MTB8"/>
<comment type="caution">
    <text evidence="1">The sequence shown here is derived from an EMBL/GenBank/DDBJ whole genome shotgun (WGS) entry which is preliminary data.</text>
</comment>
<dbReference type="GO" id="GO:0001517">
    <property type="term" value="F:N-acetylglucosamine 6-O-sulfotransferase activity"/>
    <property type="evidence" value="ECO:0007669"/>
    <property type="project" value="TreeGrafter"/>
</dbReference>
<dbReference type="InterPro" id="IPR051135">
    <property type="entry name" value="Gal/GlcNAc/GalNAc_ST"/>
</dbReference>